<evidence type="ECO:0000313" key="2">
    <source>
        <dbReference type="EMBL" id="KAF2158532.1"/>
    </source>
</evidence>
<dbReference type="AlphaFoldDB" id="A0A6A6BY98"/>
<name>A0A6A6BY98_ZASCE</name>
<feature type="compositionally biased region" description="Basic and acidic residues" evidence="1">
    <location>
        <begin position="52"/>
        <end position="71"/>
    </location>
</feature>
<protein>
    <submittedName>
        <fullName evidence="2">Uncharacterized protein</fullName>
    </submittedName>
</protein>
<dbReference type="RefSeq" id="XP_033659421.1">
    <property type="nucleotide sequence ID" value="XM_033810147.1"/>
</dbReference>
<accession>A0A6A6BY98</accession>
<organism evidence="2 3">
    <name type="scientific">Zasmidium cellare ATCC 36951</name>
    <dbReference type="NCBI Taxonomy" id="1080233"/>
    <lineage>
        <taxon>Eukaryota</taxon>
        <taxon>Fungi</taxon>
        <taxon>Dikarya</taxon>
        <taxon>Ascomycota</taxon>
        <taxon>Pezizomycotina</taxon>
        <taxon>Dothideomycetes</taxon>
        <taxon>Dothideomycetidae</taxon>
        <taxon>Mycosphaerellales</taxon>
        <taxon>Mycosphaerellaceae</taxon>
        <taxon>Zasmidium</taxon>
    </lineage>
</organism>
<gene>
    <name evidence="2" type="ORF">M409DRAFT_30969</name>
</gene>
<proteinExistence type="predicted"/>
<dbReference type="GeneID" id="54563419"/>
<feature type="region of interest" description="Disordered" evidence="1">
    <location>
        <begin position="135"/>
        <end position="156"/>
    </location>
</feature>
<reference evidence="2" key="1">
    <citation type="journal article" date="2020" name="Stud. Mycol.">
        <title>101 Dothideomycetes genomes: a test case for predicting lifestyles and emergence of pathogens.</title>
        <authorList>
            <person name="Haridas S."/>
            <person name="Albert R."/>
            <person name="Binder M."/>
            <person name="Bloem J."/>
            <person name="Labutti K."/>
            <person name="Salamov A."/>
            <person name="Andreopoulos B."/>
            <person name="Baker S."/>
            <person name="Barry K."/>
            <person name="Bills G."/>
            <person name="Bluhm B."/>
            <person name="Cannon C."/>
            <person name="Castanera R."/>
            <person name="Culley D."/>
            <person name="Daum C."/>
            <person name="Ezra D."/>
            <person name="Gonzalez J."/>
            <person name="Henrissat B."/>
            <person name="Kuo A."/>
            <person name="Liang C."/>
            <person name="Lipzen A."/>
            <person name="Lutzoni F."/>
            <person name="Magnuson J."/>
            <person name="Mondo S."/>
            <person name="Nolan M."/>
            <person name="Ohm R."/>
            <person name="Pangilinan J."/>
            <person name="Park H.-J."/>
            <person name="Ramirez L."/>
            <person name="Alfaro M."/>
            <person name="Sun H."/>
            <person name="Tritt A."/>
            <person name="Yoshinaga Y."/>
            <person name="Zwiers L.-H."/>
            <person name="Turgeon B."/>
            <person name="Goodwin S."/>
            <person name="Spatafora J."/>
            <person name="Crous P."/>
            <person name="Grigoriev I."/>
        </authorList>
    </citation>
    <scope>NUCLEOTIDE SEQUENCE</scope>
    <source>
        <strain evidence="2">ATCC 36951</strain>
    </source>
</reference>
<dbReference type="EMBL" id="ML993658">
    <property type="protein sequence ID" value="KAF2158532.1"/>
    <property type="molecule type" value="Genomic_DNA"/>
</dbReference>
<sequence length="261" mass="28476">MDSATGQKRTQTKSEEQLGILSPLGTRKNRPGSISSQLSSPLDGCRDEEEEKASKAFWREKWEKWEERAGAEADEGEGQGGSRKVVDGLDLGELSIAQEEVQPQRGPQSSTVGEHDTRAAAFDGSSHGAAATTTNFLQLTPERPAHTKNASTTTTTEEEIIDSYAESDAVLNSAILYSARAKLSLALVLREKLHDEEISSELTGNIKGITSDLEDMRTAVEGARQQVDGERAGVVRGLLRRMRVEVKREIWREGKAKVRGG</sequence>
<dbReference type="Proteomes" id="UP000799537">
    <property type="component" value="Unassembled WGS sequence"/>
</dbReference>
<keyword evidence="3" id="KW-1185">Reference proteome</keyword>
<feature type="region of interest" description="Disordered" evidence="1">
    <location>
        <begin position="1"/>
        <end position="88"/>
    </location>
</feature>
<evidence type="ECO:0000256" key="1">
    <source>
        <dbReference type="SAM" id="MobiDB-lite"/>
    </source>
</evidence>
<evidence type="ECO:0000313" key="3">
    <source>
        <dbReference type="Proteomes" id="UP000799537"/>
    </source>
</evidence>